<proteinExistence type="inferred from homology"/>
<dbReference type="Proteomes" id="UP000001593">
    <property type="component" value="Unassembled WGS sequence"/>
</dbReference>
<evidence type="ECO:0000256" key="5">
    <source>
        <dbReference type="SAM" id="MobiDB-lite"/>
    </source>
</evidence>
<dbReference type="GO" id="GO:0019915">
    <property type="term" value="P:lipid storage"/>
    <property type="evidence" value="ECO:0000318"/>
    <property type="project" value="GO_Central"/>
</dbReference>
<dbReference type="PIRSF" id="PIRSF036881">
    <property type="entry name" value="PAT"/>
    <property type="match status" value="1"/>
</dbReference>
<dbReference type="OrthoDB" id="376826at2759"/>
<dbReference type="KEGG" id="nve:5501794"/>
<dbReference type="Pfam" id="PF03036">
    <property type="entry name" value="Perilipin"/>
    <property type="match status" value="1"/>
</dbReference>
<accession>A7SZB9</accession>
<keyword evidence="7" id="KW-1185">Reference proteome</keyword>
<evidence type="ECO:0008006" key="8">
    <source>
        <dbReference type="Google" id="ProtNLM"/>
    </source>
</evidence>
<dbReference type="InterPro" id="IPR004279">
    <property type="entry name" value="Perilipin"/>
</dbReference>
<comment type="similarity">
    <text evidence="2 4">Belongs to the perilipin family.</text>
</comment>
<keyword evidence="3" id="KW-0551">Lipid droplet</keyword>
<name>A7SZB9_NEMVE</name>
<evidence type="ECO:0000256" key="1">
    <source>
        <dbReference type="ARBA" id="ARBA00004502"/>
    </source>
</evidence>
<dbReference type="HOGENOM" id="CLU_750754_0_0_1"/>
<dbReference type="GO" id="GO:0005811">
    <property type="term" value="C:lipid droplet"/>
    <property type="evidence" value="ECO:0000318"/>
    <property type="project" value="GO_Central"/>
</dbReference>
<dbReference type="EMBL" id="DS469959">
    <property type="protein sequence ID" value="EDO30954.1"/>
    <property type="molecule type" value="Genomic_DNA"/>
</dbReference>
<sequence length="369" mass="40385">MAAADVQMPQKVENGVETPAEDAKSFTSRLYELPVVMAAMEQLSQIYGNVKERNAVTKKVCEAGESTLSVATAASKPLIQKATNTAFTLAKPVIGEVNDPVSTIDNVASETLAKVEEKFPVITKTPTEIAEMTKMAVTGRAYSAYDNIQNMSVTKMLTSKASDVVSFTELMAEIALPTDGNCEEDIKELETADKDSDKGVVVRATHLGKRVTRRGKRTLMQYKPVQMTIDAVNCAQERLTGIVEKSTETSKKVYEAYLYFPETATKISGEVVVSAKEFVFAFANAHPVKDLPAAVLNLTKTTMEPIASVKDKALAYVFVPSNVIAEYVLSSRPVQWIIPHIVSEEDLSKLEISMEEIEDEPASEEEVKQ</sequence>
<protein>
    <recommendedName>
        <fullName evidence="8">Perilipin</fullName>
    </recommendedName>
</protein>
<evidence type="ECO:0000256" key="2">
    <source>
        <dbReference type="ARBA" id="ARBA00006311"/>
    </source>
</evidence>
<evidence type="ECO:0000256" key="3">
    <source>
        <dbReference type="ARBA" id="ARBA00022677"/>
    </source>
</evidence>
<feature type="region of interest" description="Disordered" evidence="5">
    <location>
        <begin position="1"/>
        <end position="23"/>
    </location>
</feature>
<organism evidence="6 7">
    <name type="scientific">Nematostella vectensis</name>
    <name type="common">Starlet sea anemone</name>
    <dbReference type="NCBI Taxonomy" id="45351"/>
    <lineage>
        <taxon>Eukaryota</taxon>
        <taxon>Metazoa</taxon>
        <taxon>Cnidaria</taxon>
        <taxon>Anthozoa</taxon>
        <taxon>Hexacorallia</taxon>
        <taxon>Actiniaria</taxon>
        <taxon>Edwardsiidae</taxon>
        <taxon>Nematostella</taxon>
    </lineage>
</organism>
<dbReference type="STRING" id="45351.A7SZB9"/>
<dbReference type="AlphaFoldDB" id="A7SZB9"/>
<dbReference type="eggNOG" id="ENOG502RWDA">
    <property type="taxonomic scope" value="Eukaryota"/>
</dbReference>
<evidence type="ECO:0000313" key="6">
    <source>
        <dbReference type="EMBL" id="EDO30954.1"/>
    </source>
</evidence>
<comment type="subcellular location">
    <subcellularLocation>
        <location evidence="1">Lipid droplet</location>
    </subcellularLocation>
</comment>
<dbReference type="PhylomeDB" id="A7SZB9"/>
<dbReference type="PANTHER" id="PTHR14024:SF49">
    <property type="entry name" value="LIPID STORAGE DROPLETS SURFACE-BINDING PROTEIN 1"/>
    <property type="match status" value="1"/>
</dbReference>
<dbReference type="GO" id="GO:0005829">
    <property type="term" value="C:cytosol"/>
    <property type="evidence" value="ECO:0000318"/>
    <property type="project" value="GO_Central"/>
</dbReference>
<dbReference type="OMA" id="TIDAVNC"/>
<dbReference type="InParanoid" id="A7SZB9"/>
<gene>
    <name evidence="6" type="ORF">NEMVEDRAFT_v1g237612</name>
</gene>
<reference evidence="6 7" key="1">
    <citation type="journal article" date="2007" name="Science">
        <title>Sea anemone genome reveals ancestral eumetazoan gene repertoire and genomic organization.</title>
        <authorList>
            <person name="Putnam N.H."/>
            <person name="Srivastava M."/>
            <person name="Hellsten U."/>
            <person name="Dirks B."/>
            <person name="Chapman J."/>
            <person name="Salamov A."/>
            <person name="Terry A."/>
            <person name="Shapiro H."/>
            <person name="Lindquist E."/>
            <person name="Kapitonov V.V."/>
            <person name="Jurka J."/>
            <person name="Genikhovich G."/>
            <person name="Grigoriev I.V."/>
            <person name="Lucas S.M."/>
            <person name="Steele R.E."/>
            <person name="Finnerty J.R."/>
            <person name="Technau U."/>
            <person name="Martindale M.Q."/>
            <person name="Rokhsar D.S."/>
        </authorList>
    </citation>
    <scope>NUCLEOTIDE SEQUENCE [LARGE SCALE GENOMIC DNA]</scope>
    <source>
        <strain evidence="7">CH2 X CH6</strain>
    </source>
</reference>
<dbReference type="PANTHER" id="PTHR14024">
    <property type="entry name" value="PERILIPIN"/>
    <property type="match status" value="1"/>
</dbReference>
<dbReference type="GO" id="GO:0010890">
    <property type="term" value="P:positive regulation of triglyceride storage"/>
    <property type="evidence" value="ECO:0000318"/>
    <property type="project" value="GO_Central"/>
</dbReference>
<evidence type="ECO:0000256" key="4">
    <source>
        <dbReference type="PIRNR" id="PIRNR036881"/>
    </source>
</evidence>
<evidence type="ECO:0000313" key="7">
    <source>
        <dbReference type="Proteomes" id="UP000001593"/>
    </source>
</evidence>